<name>A0A8R1II59_CAEJA</name>
<evidence type="ECO:0000313" key="3">
    <source>
        <dbReference type="Proteomes" id="UP000005237"/>
    </source>
</evidence>
<dbReference type="AlphaFoldDB" id="A0A8R1II59"/>
<evidence type="ECO:0000256" key="1">
    <source>
        <dbReference type="SAM" id="MobiDB-lite"/>
    </source>
</evidence>
<accession>A0A8R1II59</accession>
<keyword evidence="3" id="KW-1185">Reference proteome</keyword>
<proteinExistence type="predicted"/>
<organism evidence="2 3">
    <name type="scientific">Caenorhabditis japonica</name>
    <dbReference type="NCBI Taxonomy" id="281687"/>
    <lineage>
        <taxon>Eukaryota</taxon>
        <taxon>Metazoa</taxon>
        <taxon>Ecdysozoa</taxon>
        <taxon>Nematoda</taxon>
        <taxon>Chromadorea</taxon>
        <taxon>Rhabditida</taxon>
        <taxon>Rhabditina</taxon>
        <taxon>Rhabditomorpha</taxon>
        <taxon>Rhabditoidea</taxon>
        <taxon>Rhabditidae</taxon>
        <taxon>Peloderinae</taxon>
        <taxon>Caenorhabditis</taxon>
    </lineage>
</organism>
<protein>
    <submittedName>
        <fullName evidence="2">Uncharacterized protein</fullName>
    </submittedName>
</protein>
<feature type="compositionally biased region" description="Basic residues" evidence="1">
    <location>
        <begin position="53"/>
        <end position="72"/>
    </location>
</feature>
<sequence>MQLKTAAILVVSGATVYVIWRYYKGLNDGESKGQAKDQKNEESSSMSNSKIGTKSRKGGAAVRRRNRTRKALTNHPPPIRPHRRLLRNDNDWD</sequence>
<reference evidence="2" key="2">
    <citation type="submission" date="2022-06" db="UniProtKB">
        <authorList>
            <consortium name="EnsemblMetazoa"/>
        </authorList>
    </citation>
    <scope>IDENTIFICATION</scope>
    <source>
        <strain evidence="2">DF5081</strain>
    </source>
</reference>
<feature type="compositionally biased region" description="Basic and acidic residues" evidence="1">
    <location>
        <begin position="27"/>
        <end position="42"/>
    </location>
</feature>
<dbReference type="EnsemblMetazoa" id="CJA34354.1">
    <property type="protein sequence ID" value="CJA34354.1"/>
    <property type="gene ID" value="WBGene00210201"/>
</dbReference>
<reference evidence="3" key="1">
    <citation type="submission" date="2010-08" db="EMBL/GenBank/DDBJ databases">
        <authorList>
            <consortium name="Caenorhabditis japonica Sequencing Consortium"/>
            <person name="Wilson R.K."/>
        </authorList>
    </citation>
    <scope>NUCLEOTIDE SEQUENCE [LARGE SCALE GENOMIC DNA]</scope>
    <source>
        <strain evidence="3">DF5081</strain>
    </source>
</reference>
<dbReference type="Proteomes" id="UP000005237">
    <property type="component" value="Unassembled WGS sequence"/>
</dbReference>
<feature type="region of interest" description="Disordered" evidence="1">
    <location>
        <begin position="27"/>
        <end position="93"/>
    </location>
</feature>
<evidence type="ECO:0000313" key="2">
    <source>
        <dbReference type="EnsemblMetazoa" id="CJA34354.1"/>
    </source>
</evidence>